<feature type="binding site" evidence="1">
    <location>
        <position position="29"/>
    </location>
    <ligand>
        <name>S-adenosyl-L-methionine</name>
        <dbReference type="ChEBI" id="CHEBI:59789"/>
    </ligand>
</feature>
<proteinExistence type="inferred from homology"/>
<dbReference type="InterPro" id="IPR029063">
    <property type="entry name" value="SAM-dependent_MTases_sf"/>
</dbReference>
<gene>
    <name evidence="1" type="primary">cmoM</name>
    <name evidence="3" type="ORF">A9R00_06360</name>
</gene>
<comment type="function">
    <text evidence="1">Catalyzes the methylation of 5-carboxymethoxyuridine (cmo5U) to form 5-methoxycarbonylmethoxyuridine (mcmo5U) at position 34 in tRNAs.</text>
</comment>
<comment type="similarity">
    <text evidence="1">Belongs to the class I-like SAM-binding methyltransferase superfamily. CmoM family.</text>
</comment>
<feature type="binding site" evidence="1">
    <location>
        <begin position="54"/>
        <end position="55"/>
    </location>
    <ligand>
        <name>S-adenosyl-L-methionine</name>
        <dbReference type="ChEBI" id="CHEBI:59789"/>
    </ligand>
</feature>
<name>A0A1Y5HSV7_OLEAN</name>
<dbReference type="Gene3D" id="3.40.50.150">
    <property type="entry name" value="Vaccinia Virus protein VP39"/>
    <property type="match status" value="1"/>
</dbReference>
<dbReference type="SUPFAM" id="SSF53335">
    <property type="entry name" value="S-adenosyl-L-methionine-dependent methyltransferases"/>
    <property type="match status" value="1"/>
</dbReference>
<dbReference type="EMBL" id="MABE01000358">
    <property type="protein sequence ID" value="OUS40369.1"/>
    <property type="molecule type" value="Genomic_DNA"/>
</dbReference>
<dbReference type="InterPro" id="IPR013216">
    <property type="entry name" value="Methyltransf_11"/>
</dbReference>
<keyword evidence="1" id="KW-0489">Methyltransferase</keyword>
<reference evidence="4" key="1">
    <citation type="journal article" date="2017" name="Proc. Natl. Acad. Sci. U.S.A.">
        <title>Simulation of Deepwater Horizon oil plume reveals substrate specialization within a complex community of hydrocarbon degraders.</title>
        <authorList>
            <person name="Hu P."/>
            <person name="Dubinsky E.A."/>
            <person name="Probst A.J."/>
            <person name="Wang J."/>
            <person name="Sieber C.M.K."/>
            <person name="Tom L.M."/>
            <person name="Gardinali P."/>
            <person name="Banfield J.F."/>
            <person name="Atlas R.M."/>
            <person name="Andersen G.L."/>
        </authorList>
    </citation>
    <scope>NUCLEOTIDE SEQUENCE [LARGE SCALE GENOMIC DNA]</scope>
</reference>
<sequence length="259" mass="29575">MTSPNDRNFDDLSQRFKKNIYGTPKGMLRLYALREDFAKFEISDQQPLSILDAGGGMGQFSSELAQKGHKIELCDISQEMLEGARDLFAEKGLEAKISLTHCGIQDIPDKFDQQFDLVMNHAVLEWLVDPAEAINTLYKQVKPGGWLSIMFYNVHGRTWRGLMNGKLHAPATSTERMAKEGIAPQQPLEPQWVHDQLVDLGLEVKSWRGIRFVYDHMHQKIRDRVGLEAIAASESEFGYQAPYKDLARYVHMLCYKPDE</sequence>
<organism evidence="3 4">
    <name type="scientific">Oleispira antarctica</name>
    <dbReference type="NCBI Taxonomy" id="188908"/>
    <lineage>
        <taxon>Bacteria</taxon>
        <taxon>Pseudomonadati</taxon>
        <taxon>Pseudomonadota</taxon>
        <taxon>Gammaproteobacteria</taxon>
        <taxon>Oceanospirillales</taxon>
        <taxon>Oceanospirillaceae</taxon>
        <taxon>Oleispira</taxon>
    </lineage>
</organism>
<keyword evidence="1" id="KW-0808">Transferase</keyword>
<accession>A0A1Y5HSV7</accession>
<evidence type="ECO:0000256" key="1">
    <source>
        <dbReference type="HAMAP-Rule" id="MF_02057"/>
    </source>
</evidence>
<comment type="caution">
    <text evidence="1">Lacks conserved residue(s) required for the propagation of feature annotation.</text>
</comment>
<evidence type="ECO:0000313" key="3">
    <source>
        <dbReference type="EMBL" id="OUS40369.1"/>
    </source>
</evidence>
<dbReference type="HAMAP" id="MF_02057">
    <property type="entry name" value="tRNA_methyltr_CmoM"/>
    <property type="match status" value="1"/>
</dbReference>
<dbReference type="CDD" id="cd02440">
    <property type="entry name" value="AdoMet_MTases"/>
    <property type="match status" value="1"/>
</dbReference>
<evidence type="ECO:0000259" key="2">
    <source>
        <dbReference type="Pfam" id="PF08241"/>
    </source>
</evidence>
<dbReference type="AlphaFoldDB" id="A0A1Y5HSV7"/>
<protein>
    <recommendedName>
        <fullName evidence="1">tRNA 5-carboxymethoxyuridine methyltransferase</fullName>
        <ecNumber evidence="1">2.1.1.-</ecNumber>
    </recommendedName>
    <alternativeName>
        <fullName evidence="1">cmo5U methyltransferase</fullName>
    </alternativeName>
</protein>
<keyword evidence="1" id="KW-0949">S-adenosyl-L-methionine</keyword>
<dbReference type="EC" id="2.1.1.-" evidence="1"/>
<comment type="catalytic activity">
    <reaction evidence="1">
        <text>5-carboxymethoxyuridine(34) in tRNA + S-adenosyl-L-methionine = 5-methoxycarbonylmethoxyuridine(34) in tRNA + S-adenosyl-L-homocysteine</text>
        <dbReference type="Rhea" id="RHEA:54080"/>
        <dbReference type="Rhea" id="RHEA-COMP:13383"/>
        <dbReference type="Rhea" id="RHEA-COMP:13781"/>
        <dbReference type="ChEBI" id="CHEBI:57856"/>
        <dbReference type="ChEBI" id="CHEBI:59789"/>
        <dbReference type="ChEBI" id="CHEBI:136879"/>
        <dbReference type="ChEBI" id="CHEBI:138053"/>
    </reaction>
</comment>
<comment type="caution">
    <text evidence="3">The sequence shown here is derived from an EMBL/GenBank/DDBJ whole genome shotgun (WGS) entry which is preliminary data.</text>
</comment>
<dbReference type="Proteomes" id="UP000227088">
    <property type="component" value="Unassembled WGS sequence"/>
</dbReference>
<dbReference type="GO" id="GO:0008757">
    <property type="term" value="F:S-adenosylmethionine-dependent methyltransferase activity"/>
    <property type="evidence" value="ECO:0007669"/>
    <property type="project" value="InterPro"/>
</dbReference>
<feature type="domain" description="Methyltransferase type 11" evidence="2">
    <location>
        <begin position="51"/>
        <end position="148"/>
    </location>
</feature>
<dbReference type="GO" id="GO:0032259">
    <property type="term" value="P:methylation"/>
    <property type="evidence" value="ECO:0007669"/>
    <property type="project" value="UniProtKB-KW"/>
</dbReference>
<dbReference type="Pfam" id="PF08241">
    <property type="entry name" value="Methyltransf_11"/>
    <property type="match status" value="1"/>
</dbReference>
<dbReference type="GO" id="GO:0097697">
    <property type="term" value="F:tRNA (5-carboxymethoxyuridine(34)-5-O)-methyltransferase activity"/>
    <property type="evidence" value="ECO:0007669"/>
    <property type="project" value="UniProtKB-UniRule"/>
</dbReference>
<dbReference type="PANTHER" id="PTHR43861">
    <property type="entry name" value="TRANS-ACONITATE 2-METHYLTRANSFERASE-RELATED"/>
    <property type="match status" value="1"/>
</dbReference>
<feature type="binding site" evidence="1">
    <location>
        <position position="75"/>
    </location>
    <ligand>
        <name>S-adenosyl-L-methionine</name>
        <dbReference type="ChEBI" id="CHEBI:59789"/>
    </ligand>
</feature>
<feature type="binding site" evidence="1">
    <location>
        <position position="121"/>
    </location>
    <ligand>
        <name>S-adenosyl-L-methionine</name>
        <dbReference type="ChEBI" id="CHEBI:59789"/>
    </ligand>
</feature>
<keyword evidence="1" id="KW-0819">tRNA processing</keyword>
<dbReference type="InterPro" id="IPR033664">
    <property type="entry name" value="Cmo5U_methylTrfase"/>
</dbReference>
<evidence type="ECO:0000313" key="4">
    <source>
        <dbReference type="Proteomes" id="UP000227088"/>
    </source>
</evidence>
<dbReference type="GO" id="GO:0006400">
    <property type="term" value="P:tRNA modification"/>
    <property type="evidence" value="ECO:0007669"/>
    <property type="project" value="UniProtKB-UniRule"/>
</dbReference>